<sequence>MNRRSVAVGMGLRDRPNGSAGSTRPAGRTRAGAVLGAAVAALVLAGGCVVGPGGQDRTGTPARPPSGVLAVKIDNVLPARPQTGLAQADVVYAERVEAGLSRLMALYATRLPGAVGPVRSARETDLRLLRQFDEPVLAYSGSQSRLRPLIEAAPLRAESPGNRPEAWYRGDDRPAPHNLYLRPRRLVDAPAGREALTAAGFREGPAPAGGRPEEERTVRFPSARFTFDWSARRGGWLVETDGRPTTDGGGQLAPPTVVVQYVTVRESAFRDRGGNNTPFSETVGSGSADLLRDGKVWPVRWQRATEADGTRFTTGDGTPVNMADGQVWVVLAER</sequence>
<evidence type="ECO:0000256" key="1">
    <source>
        <dbReference type="SAM" id="MobiDB-lite"/>
    </source>
</evidence>
<feature type="domain" description="DUF3048" evidence="3">
    <location>
        <begin position="217"/>
        <end position="329"/>
    </location>
</feature>
<reference evidence="4 5" key="1">
    <citation type="submission" date="2024-06" db="EMBL/GenBank/DDBJ databases">
        <title>The Natural Products Discovery Center: Release of the First 8490 Sequenced Strains for Exploring Actinobacteria Biosynthetic Diversity.</title>
        <authorList>
            <person name="Kalkreuter E."/>
            <person name="Kautsar S.A."/>
            <person name="Yang D."/>
            <person name="Bader C.D."/>
            <person name="Teijaro C.N."/>
            <person name="Fluegel L."/>
            <person name="Davis C.M."/>
            <person name="Simpson J.R."/>
            <person name="Lauterbach L."/>
            <person name="Steele A.D."/>
            <person name="Gui C."/>
            <person name="Meng S."/>
            <person name="Li G."/>
            <person name="Viehrig K."/>
            <person name="Ye F."/>
            <person name="Su P."/>
            <person name="Kiefer A.F."/>
            <person name="Nichols A."/>
            <person name="Cepeda A.J."/>
            <person name="Yan W."/>
            <person name="Fan B."/>
            <person name="Jiang Y."/>
            <person name="Adhikari A."/>
            <person name="Zheng C.-J."/>
            <person name="Schuster L."/>
            <person name="Cowan T.M."/>
            <person name="Smanski M.J."/>
            <person name="Chevrette M.G."/>
            <person name="De Carvalho L.P.S."/>
            <person name="Shen B."/>
        </authorList>
    </citation>
    <scope>NUCLEOTIDE SEQUENCE [LARGE SCALE GENOMIC DNA]</scope>
    <source>
        <strain evidence="4 5">NPDC048117</strain>
    </source>
</reference>
<accession>A0ABV3EWB6</accession>
<evidence type="ECO:0000313" key="4">
    <source>
        <dbReference type="EMBL" id="MEU9580338.1"/>
    </source>
</evidence>
<organism evidence="4 5">
    <name type="scientific">Streptomyces chilikensis</name>
    <dbReference type="NCBI Taxonomy" id="1194079"/>
    <lineage>
        <taxon>Bacteria</taxon>
        <taxon>Bacillati</taxon>
        <taxon>Actinomycetota</taxon>
        <taxon>Actinomycetes</taxon>
        <taxon>Kitasatosporales</taxon>
        <taxon>Streptomycetaceae</taxon>
        <taxon>Streptomyces</taxon>
    </lineage>
</organism>
<dbReference type="Proteomes" id="UP001551584">
    <property type="component" value="Unassembled WGS sequence"/>
</dbReference>
<dbReference type="InterPro" id="IPR023158">
    <property type="entry name" value="YerB-like_sf"/>
</dbReference>
<comment type="caution">
    <text evidence="4">The sequence shown here is derived from an EMBL/GenBank/DDBJ whole genome shotgun (WGS) entry which is preliminary data.</text>
</comment>
<dbReference type="InterPro" id="IPR021416">
    <property type="entry name" value="DUF3048_N"/>
</dbReference>
<dbReference type="Pfam" id="PF11258">
    <property type="entry name" value="DUF3048"/>
    <property type="match status" value="1"/>
</dbReference>
<dbReference type="EMBL" id="JBEZNA010000072">
    <property type="protein sequence ID" value="MEU9580338.1"/>
    <property type="molecule type" value="Genomic_DNA"/>
</dbReference>
<gene>
    <name evidence="4" type="ORF">AB0D95_24275</name>
</gene>
<feature type="region of interest" description="Disordered" evidence="1">
    <location>
        <begin position="1"/>
        <end position="27"/>
    </location>
</feature>
<dbReference type="InterPro" id="IPR035328">
    <property type="entry name" value="DUF3048_C"/>
</dbReference>
<protein>
    <submittedName>
        <fullName evidence="4">DUF3048 domain-containing protein</fullName>
    </submittedName>
</protein>
<dbReference type="SUPFAM" id="SSF159774">
    <property type="entry name" value="YerB-like"/>
    <property type="match status" value="1"/>
</dbReference>
<evidence type="ECO:0000259" key="2">
    <source>
        <dbReference type="Pfam" id="PF11258"/>
    </source>
</evidence>
<evidence type="ECO:0000313" key="5">
    <source>
        <dbReference type="Proteomes" id="UP001551584"/>
    </source>
</evidence>
<feature type="domain" description="DUF3048" evidence="2">
    <location>
        <begin position="66"/>
        <end position="190"/>
    </location>
</feature>
<keyword evidence="5" id="KW-1185">Reference proteome</keyword>
<dbReference type="Gene3D" id="3.50.90.10">
    <property type="entry name" value="YerB-like"/>
    <property type="match status" value="1"/>
</dbReference>
<name>A0ABV3EWB6_9ACTN</name>
<dbReference type="Pfam" id="PF17479">
    <property type="entry name" value="DUF3048_C"/>
    <property type="match status" value="1"/>
</dbReference>
<evidence type="ECO:0000259" key="3">
    <source>
        <dbReference type="Pfam" id="PF17479"/>
    </source>
</evidence>
<proteinExistence type="predicted"/>